<dbReference type="EMBL" id="CP119963">
    <property type="protein sequence ID" value="WFD40328.1"/>
    <property type="molecule type" value="Genomic_DNA"/>
</dbReference>
<dbReference type="Proteomes" id="UP001217754">
    <property type="component" value="Chromosome 6"/>
</dbReference>
<proteinExistence type="predicted"/>
<reference evidence="2" key="1">
    <citation type="submission" date="2023-03" db="EMBL/GenBank/DDBJ databases">
        <title>Mating type loci evolution in Malassezia.</title>
        <authorList>
            <person name="Coelho M.A."/>
        </authorList>
    </citation>
    <scope>NUCLEOTIDE SEQUENCE</scope>
    <source>
        <strain evidence="2">CBS 9431</strain>
    </source>
</reference>
<evidence type="ECO:0008006" key="4">
    <source>
        <dbReference type="Google" id="ProtNLM"/>
    </source>
</evidence>
<dbReference type="GeneID" id="85226965"/>
<dbReference type="GO" id="GO:0007034">
    <property type="term" value="P:vacuolar transport"/>
    <property type="evidence" value="ECO:0007669"/>
    <property type="project" value="TreeGrafter"/>
</dbReference>
<dbReference type="Pfam" id="PF08432">
    <property type="entry name" value="Vfa1"/>
    <property type="match status" value="1"/>
</dbReference>
<name>A0AAF0F8G2_9BASI</name>
<dbReference type="InterPro" id="IPR013640">
    <property type="entry name" value="Vfa1"/>
</dbReference>
<keyword evidence="3" id="KW-1185">Reference proteome</keyword>
<dbReference type="GO" id="GO:0005768">
    <property type="term" value="C:endosome"/>
    <property type="evidence" value="ECO:0007669"/>
    <property type="project" value="TreeGrafter"/>
</dbReference>
<feature type="region of interest" description="Disordered" evidence="1">
    <location>
        <begin position="88"/>
        <end position="132"/>
    </location>
</feature>
<evidence type="ECO:0000256" key="1">
    <source>
        <dbReference type="SAM" id="MobiDB-lite"/>
    </source>
</evidence>
<dbReference type="PANTHER" id="PTHR28218:SF1">
    <property type="entry name" value="VPS4-ASSOCIATED PROTEIN 1"/>
    <property type="match status" value="1"/>
</dbReference>
<dbReference type="PANTHER" id="PTHR28218">
    <property type="entry name" value="VPS4-ASSOCIATED PROTEIN 1"/>
    <property type="match status" value="1"/>
</dbReference>
<organism evidence="2 3">
    <name type="scientific">Malassezia japonica</name>
    <dbReference type="NCBI Taxonomy" id="223818"/>
    <lineage>
        <taxon>Eukaryota</taxon>
        <taxon>Fungi</taxon>
        <taxon>Dikarya</taxon>
        <taxon>Basidiomycota</taxon>
        <taxon>Ustilaginomycotina</taxon>
        <taxon>Malasseziomycetes</taxon>
        <taxon>Malasseziales</taxon>
        <taxon>Malasseziaceae</taxon>
        <taxon>Malassezia</taxon>
    </lineage>
</organism>
<sequence length="171" mass="18694">MAEGGAKVRLANVYILREARTPKTCGICRKPTVYVLSSESAPMLDNMYICGSHTSDRALVTRLDAGKAPGPSTEDVDRVVKEWKDKQVEEVKAKHDDRASDKDNSAKDKSSAEDKAGRADQPEATAPAVPSVPIHGRFALHREFYAQRVRQLMPRKAPAPAFPTVPGGVFH</sequence>
<feature type="compositionally biased region" description="Basic and acidic residues" evidence="1">
    <location>
        <begin position="88"/>
        <end position="121"/>
    </location>
</feature>
<dbReference type="AlphaFoldDB" id="A0AAF0F8G2"/>
<protein>
    <recommendedName>
        <fullName evidence="4">DUF1742-domain-containing protein</fullName>
    </recommendedName>
</protein>
<evidence type="ECO:0000313" key="3">
    <source>
        <dbReference type="Proteomes" id="UP001217754"/>
    </source>
</evidence>
<dbReference type="RefSeq" id="XP_060123225.1">
    <property type="nucleotide sequence ID" value="XM_060267242.1"/>
</dbReference>
<accession>A0AAF0F8G2</accession>
<gene>
    <name evidence="2" type="ORF">MJAP1_003314</name>
</gene>
<evidence type="ECO:0000313" key="2">
    <source>
        <dbReference type="EMBL" id="WFD40328.1"/>
    </source>
</evidence>